<keyword evidence="4" id="KW-1185">Reference proteome</keyword>
<dbReference type="VEuPathDB" id="FungiDB:I303_05234"/>
<dbReference type="Proteomes" id="UP000078595">
    <property type="component" value="Chromosome 6"/>
</dbReference>
<dbReference type="GeneID" id="28968933"/>
<feature type="compositionally biased region" description="Low complexity" evidence="1">
    <location>
        <begin position="140"/>
        <end position="152"/>
    </location>
</feature>
<proteinExistence type="predicted"/>
<dbReference type="RefSeq" id="XP_018262218.1">
    <property type="nucleotide sequence ID" value="XM_018408527.1"/>
</dbReference>
<accession>A0A1A6A2V2</accession>
<feature type="region of interest" description="Disordered" evidence="1">
    <location>
        <begin position="58"/>
        <end position="191"/>
    </location>
</feature>
<evidence type="ECO:0000256" key="1">
    <source>
        <dbReference type="SAM" id="MobiDB-lite"/>
    </source>
</evidence>
<reference evidence="3" key="3">
    <citation type="submission" date="2024-02" db="EMBL/GenBank/DDBJ databases">
        <title>Comparative genomics of Cryptococcus and Kwoniella reveals pathogenesis evolution and contrasting modes of karyotype evolution via chromosome fusion or intercentromeric recombination.</title>
        <authorList>
            <person name="Coelho M.A."/>
            <person name="David-Palma M."/>
            <person name="Shea T."/>
            <person name="Bowers K."/>
            <person name="McGinley-Smith S."/>
            <person name="Mohammad A.W."/>
            <person name="Gnirke A."/>
            <person name="Yurkov A.M."/>
            <person name="Nowrousian M."/>
            <person name="Sun S."/>
            <person name="Cuomo C.A."/>
            <person name="Heitman J."/>
        </authorList>
    </citation>
    <scope>NUCLEOTIDE SEQUENCE</scope>
    <source>
        <strain evidence="3">CBS 10117</strain>
    </source>
</reference>
<reference evidence="3" key="2">
    <citation type="submission" date="2013-07" db="EMBL/GenBank/DDBJ databases">
        <authorList>
            <consortium name="The Broad Institute Genome Sequencing Platform"/>
            <person name="Cuomo C."/>
            <person name="Litvintseva A."/>
            <person name="Chen Y."/>
            <person name="Heitman J."/>
            <person name="Sun S."/>
            <person name="Springer D."/>
            <person name="Dromer F."/>
            <person name="Young S.K."/>
            <person name="Zeng Q."/>
            <person name="Gargeya S."/>
            <person name="Fitzgerald M."/>
            <person name="Abouelleil A."/>
            <person name="Alvarado L."/>
            <person name="Berlin A.M."/>
            <person name="Chapman S.B."/>
            <person name="Dewar J."/>
            <person name="Goldberg J."/>
            <person name="Griggs A."/>
            <person name="Gujja S."/>
            <person name="Hansen M."/>
            <person name="Howarth C."/>
            <person name="Imamovic A."/>
            <person name="Larimer J."/>
            <person name="McCowan C."/>
            <person name="Murphy C."/>
            <person name="Pearson M."/>
            <person name="Priest M."/>
            <person name="Roberts A."/>
            <person name="Saif S."/>
            <person name="Shea T."/>
            <person name="Sykes S."/>
            <person name="Wortman J."/>
            <person name="Nusbaum C."/>
            <person name="Birren B."/>
        </authorList>
    </citation>
    <scope>NUCLEOTIDE SEQUENCE</scope>
    <source>
        <strain evidence="3">CBS 10117</strain>
    </source>
</reference>
<evidence type="ECO:0000313" key="2">
    <source>
        <dbReference type="EMBL" id="OBR84376.1"/>
    </source>
</evidence>
<dbReference type="KEGG" id="kdj:28968933"/>
<feature type="compositionally biased region" description="Low complexity" evidence="1">
    <location>
        <begin position="58"/>
        <end position="84"/>
    </location>
</feature>
<evidence type="ECO:0000313" key="4">
    <source>
        <dbReference type="Proteomes" id="UP000078595"/>
    </source>
</evidence>
<dbReference type="EMBL" id="CP144535">
    <property type="protein sequence ID" value="WWC62722.1"/>
    <property type="molecule type" value="Genomic_DNA"/>
</dbReference>
<organism evidence="2">
    <name type="scientific">Kwoniella dejecticola CBS 10117</name>
    <dbReference type="NCBI Taxonomy" id="1296121"/>
    <lineage>
        <taxon>Eukaryota</taxon>
        <taxon>Fungi</taxon>
        <taxon>Dikarya</taxon>
        <taxon>Basidiomycota</taxon>
        <taxon>Agaricomycotina</taxon>
        <taxon>Tremellomycetes</taxon>
        <taxon>Tremellales</taxon>
        <taxon>Cryptococcaceae</taxon>
        <taxon>Kwoniella</taxon>
    </lineage>
</organism>
<gene>
    <name evidence="2" type="ORF">I303_05234</name>
    <name evidence="3" type="ORF">I303_105319</name>
</gene>
<dbReference type="AlphaFoldDB" id="A0A1A6A2V2"/>
<protein>
    <submittedName>
        <fullName evidence="2">Uncharacterized protein</fullName>
    </submittedName>
</protein>
<sequence length="191" mass="20284">MVAYNLEADEQNPVNVEDVGLASHGHQAKSSPIAEHESEVDHALQNEIFVPLSQLDLGSGETEVPETSTVPEKPIAPPITTTPIQLVTQADEGVKDNSEESAVGNTASTETDEATLARGGNSEALDPHAHNESQSREESTSIASSTTPSANTMSFEPVSADIQISSTNGIIQDPMTRDQLSQETNEDTPHQ</sequence>
<reference evidence="2" key="1">
    <citation type="submission" date="2013-07" db="EMBL/GenBank/DDBJ databases">
        <title>The Genome Sequence of Cryptococcus dejecticola CBS10117.</title>
        <authorList>
            <consortium name="The Broad Institute Genome Sequencing Platform"/>
            <person name="Cuomo C."/>
            <person name="Litvintseva A."/>
            <person name="Chen Y."/>
            <person name="Heitman J."/>
            <person name="Sun S."/>
            <person name="Springer D."/>
            <person name="Dromer F."/>
            <person name="Young S.K."/>
            <person name="Zeng Q."/>
            <person name="Gargeya S."/>
            <person name="Fitzgerald M."/>
            <person name="Abouelleil A."/>
            <person name="Alvarado L."/>
            <person name="Berlin A.M."/>
            <person name="Chapman S.B."/>
            <person name="Dewar J."/>
            <person name="Goldberg J."/>
            <person name="Griggs A."/>
            <person name="Gujja S."/>
            <person name="Hansen M."/>
            <person name="Howarth C."/>
            <person name="Imamovic A."/>
            <person name="Larimer J."/>
            <person name="McCowan C."/>
            <person name="Murphy C."/>
            <person name="Pearson M."/>
            <person name="Priest M."/>
            <person name="Roberts A."/>
            <person name="Saif S."/>
            <person name="Shea T."/>
            <person name="Sykes S."/>
            <person name="Wortman J."/>
            <person name="Nusbaum C."/>
            <person name="Birren B."/>
        </authorList>
    </citation>
    <scope>NUCLEOTIDE SEQUENCE [LARGE SCALE GENOMIC DNA]</scope>
    <source>
        <strain evidence="2">CBS 10117</strain>
    </source>
</reference>
<name>A0A1A6A2V2_9TREE</name>
<feature type="compositionally biased region" description="Basic and acidic residues" evidence="1">
    <location>
        <begin position="125"/>
        <end position="139"/>
    </location>
</feature>
<dbReference type="EMBL" id="KI894032">
    <property type="protein sequence ID" value="OBR84376.1"/>
    <property type="molecule type" value="Genomic_DNA"/>
</dbReference>
<evidence type="ECO:0000313" key="3">
    <source>
        <dbReference type="EMBL" id="WWC62722.1"/>
    </source>
</evidence>